<dbReference type="InterPro" id="IPR032675">
    <property type="entry name" value="LRR_dom_sf"/>
</dbReference>
<dbReference type="AlphaFoldDB" id="A0A2Z6RZD4"/>
<evidence type="ECO:0000313" key="2">
    <source>
        <dbReference type="EMBL" id="GES95550.1"/>
    </source>
</evidence>
<dbReference type="OrthoDB" id="2342687at2759"/>
<dbReference type="Gene3D" id="3.80.10.10">
    <property type="entry name" value="Ribonuclease Inhibitor"/>
    <property type="match status" value="1"/>
</dbReference>
<evidence type="ECO:0000313" key="3">
    <source>
        <dbReference type="Proteomes" id="UP000247702"/>
    </source>
</evidence>
<gene>
    <name evidence="2" type="ORF">RCL2_002221200</name>
    <name evidence="1" type="ORF">RclHR1_00030043</name>
</gene>
<proteinExistence type="predicted"/>
<name>A0A2Z6RZD4_9GLOM</name>
<protein>
    <submittedName>
        <fullName evidence="1">Uncharacterized protein</fullName>
    </submittedName>
</protein>
<keyword evidence="3" id="KW-1185">Reference proteome</keyword>
<dbReference type="SUPFAM" id="SSF52047">
    <property type="entry name" value="RNI-like"/>
    <property type="match status" value="1"/>
</dbReference>
<dbReference type="Proteomes" id="UP000615446">
    <property type="component" value="Unassembled WGS sequence"/>
</dbReference>
<accession>A0A2Z6RZD4</accession>
<dbReference type="EMBL" id="BEXD01002223">
    <property type="protein sequence ID" value="GBB97486.1"/>
    <property type="molecule type" value="Genomic_DNA"/>
</dbReference>
<dbReference type="Proteomes" id="UP000247702">
    <property type="component" value="Unassembled WGS sequence"/>
</dbReference>
<organism evidence="1 3">
    <name type="scientific">Rhizophagus clarus</name>
    <dbReference type="NCBI Taxonomy" id="94130"/>
    <lineage>
        <taxon>Eukaryota</taxon>
        <taxon>Fungi</taxon>
        <taxon>Fungi incertae sedis</taxon>
        <taxon>Mucoromycota</taxon>
        <taxon>Glomeromycotina</taxon>
        <taxon>Glomeromycetes</taxon>
        <taxon>Glomerales</taxon>
        <taxon>Glomeraceae</taxon>
        <taxon>Rhizophagus</taxon>
    </lineage>
</organism>
<reference evidence="1 3" key="1">
    <citation type="submission" date="2017-11" db="EMBL/GenBank/DDBJ databases">
        <title>The genome of Rhizophagus clarus HR1 reveals common genetic basis of auxotrophy among arbuscular mycorrhizal fungi.</title>
        <authorList>
            <person name="Kobayashi Y."/>
        </authorList>
    </citation>
    <scope>NUCLEOTIDE SEQUENCE [LARGE SCALE GENOMIC DNA]</scope>
    <source>
        <strain evidence="1 3">HR1</strain>
    </source>
</reference>
<evidence type="ECO:0000313" key="1">
    <source>
        <dbReference type="EMBL" id="GBB97486.1"/>
    </source>
</evidence>
<sequence>MAYLILECLEKIFLNLHDDISIDNFYANTSTKDLYSCTLVSRHWCRVSTPLLYAYPFHHFRHLVYPTFYNYDLPSPYFKLIRTLLSCIPKSEIEQIISLDSSNEQILLSKLSGHPNKEFFSFNPMFNYITFIRGIIFDKLLFTYSDKKIQRWLSSYFISNNATKDQISKTSFPITNHLIKYLCTQCNGNLKKLEFPFISDDECLNKIIKRLTYNEQSRLDDLRELYYINYYNSSKVDLYFGFSNSVHNLNLLYNEGNDSDEKANSLSHFISLQKKLQHIILSENCLGFILDNYIGKYYNIVFESLSTQSENLRTLKLRNIPFNEINEKALKSLCLLKNISELELYYCIGINESLNIWAKNLTRLEVFELTTQNIRDVSEGFLIQLIQSSSSTLNKLIINNKRRYRRSFFQQIPLLLNSLIHLDITIIYLDELIIIFESCKQLVYLGIILSIDDELCGIELSNLGKLIPKNLQKIKFKKMDNLVFNSDQMKCFFEECVNNDSKLKYLEIIGKCEIDQEYFDVADEFGIQIINY</sequence>
<reference evidence="2" key="2">
    <citation type="submission" date="2019-10" db="EMBL/GenBank/DDBJ databases">
        <title>Conservation and host-specific expression of non-tandemly repeated heterogenous ribosome RNA gene in arbuscular mycorrhizal fungi.</title>
        <authorList>
            <person name="Maeda T."/>
            <person name="Kobayashi Y."/>
            <person name="Nakagawa T."/>
            <person name="Ezawa T."/>
            <person name="Yamaguchi K."/>
            <person name="Bino T."/>
            <person name="Nishimoto Y."/>
            <person name="Shigenobu S."/>
            <person name="Kawaguchi M."/>
        </authorList>
    </citation>
    <scope>NUCLEOTIDE SEQUENCE</scope>
    <source>
        <strain evidence="2">HR1</strain>
    </source>
</reference>
<comment type="caution">
    <text evidence="1">The sequence shown here is derived from an EMBL/GenBank/DDBJ whole genome shotgun (WGS) entry which is preliminary data.</text>
</comment>
<dbReference type="EMBL" id="BLAL01000242">
    <property type="protein sequence ID" value="GES95550.1"/>
    <property type="molecule type" value="Genomic_DNA"/>
</dbReference>